<keyword evidence="3 7" id="KW-0347">Helicase</keyword>
<dbReference type="PROSITE" id="PS51194">
    <property type="entry name" value="HELICASE_CTER"/>
    <property type="match status" value="1"/>
</dbReference>
<dbReference type="EMBL" id="AP018248">
    <property type="protein sequence ID" value="BAY99919.1"/>
    <property type="molecule type" value="Genomic_DNA"/>
</dbReference>
<keyword evidence="4" id="KW-0067">ATP-binding</keyword>
<proteinExistence type="predicted"/>
<name>A0A1Z4N2H8_9CYAN</name>
<evidence type="ECO:0000256" key="4">
    <source>
        <dbReference type="ARBA" id="ARBA00022840"/>
    </source>
</evidence>
<gene>
    <name evidence="7" type="ORF">NIES37_39020</name>
</gene>
<dbReference type="GO" id="GO:0005524">
    <property type="term" value="F:ATP binding"/>
    <property type="evidence" value="ECO:0007669"/>
    <property type="project" value="UniProtKB-KW"/>
</dbReference>
<dbReference type="PANTHER" id="PTHR45766:SF6">
    <property type="entry name" value="SWI_SNF-RELATED MATRIX-ASSOCIATED ACTIN-DEPENDENT REGULATOR OF CHROMATIN SUBFAMILY A-LIKE PROTEIN 1"/>
    <property type="match status" value="1"/>
</dbReference>
<dbReference type="RefSeq" id="WP_096578415.1">
    <property type="nucleotide sequence ID" value="NZ_CAWNJS010000001.1"/>
</dbReference>
<dbReference type="CDD" id="cd18793">
    <property type="entry name" value="SF2_C_SNF"/>
    <property type="match status" value="1"/>
</dbReference>
<dbReference type="Proteomes" id="UP000218785">
    <property type="component" value="Chromosome"/>
</dbReference>
<dbReference type="Pfam" id="PF00271">
    <property type="entry name" value="Helicase_C"/>
    <property type="match status" value="1"/>
</dbReference>
<keyword evidence="2" id="KW-0378">Hydrolase</keyword>
<dbReference type="InterPro" id="IPR001650">
    <property type="entry name" value="Helicase_C-like"/>
</dbReference>
<evidence type="ECO:0000313" key="8">
    <source>
        <dbReference type="Proteomes" id="UP000218785"/>
    </source>
</evidence>
<feature type="domain" description="Helicase ATP-binding" evidence="5">
    <location>
        <begin position="115"/>
        <end position="291"/>
    </location>
</feature>
<evidence type="ECO:0000256" key="3">
    <source>
        <dbReference type="ARBA" id="ARBA00022806"/>
    </source>
</evidence>
<dbReference type="InterPro" id="IPR057342">
    <property type="entry name" value="DEXDc_RapA"/>
</dbReference>
<evidence type="ECO:0000256" key="2">
    <source>
        <dbReference type="ARBA" id="ARBA00022801"/>
    </source>
</evidence>
<dbReference type="InterPro" id="IPR027417">
    <property type="entry name" value="P-loop_NTPase"/>
</dbReference>
<feature type="domain" description="Helicase C-terminal" evidence="6">
    <location>
        <begin position="489"/>
        <end position="648"/>
    </location>
</feature>
<dbReference type="CDD" id="cd18011">
    <property type="entry name" value="DEXDc_RapA"/>
    <property type="match status" value="1"/>
</dbReference>
<dbReference type="Gene3D" id="3.40.50.10810">
    <property type="entry name" value="Tandem AAA-ATPase domain"/>
    <property type="match status" value="1"/>
</dbReference>
<sequence>MTDTLNPTPGSIITCRNRQWVVLPSENQEIIRLRPLSGNEDEIAGIFQPLLSQFLEKIESATFPLPQATSVQDHAAALLLMDAARLLLRSGAGPFLCLGRLSLRPRPYQLVPLLMALKLETVKLLIADDVGIGKTVEAGLIARELLDRGEVKRIAVLCPPHLCEQWQQELREKFHIDGVVVRSGTASKLERNIPNNESVFSYYRHLIVSLDYAKAERRRASFITHCPDLVIVDEAHTCARPNKTITSQQQRHQLIKEIAQKQEQHLLLLTATPHSGIEESFLSLLGLLKPEFEHFTLSNLAEKQRDRLANHFVQRRRADVKIWLGNETPFPERNSEETPYKLSKEYKQLFDEVYDFARGLVKTTTADMSHAQRRGRYWSALALIRCVMSSPAAAIATLNRQVSKSGDAFGNPNRERDRSLADLDEDLMSSYVHDPTEQEQAVDASPTVVIEQGQQSYKDTDKRKLKAFVQAAEKLRGDKDQKLQSCIATVDSLLKEEMNPIIWCRYIATANYVADALRQKLEKKGSQIRVIAITGELSEDERETRLEELKSYPQRVLVATDCLSEGVNLQTHFSAVIHYDLPWNPNRLEQREGRIDRYGQTASKVKACLLYGQDNPVDGAVLDVLIRKAVQIHKSLGITVPVPMESTTVAEAVFKSLFERATEVIQLSLFDFQEESAVDKVHKNWDNAVEREKINRTRFAQRAIKPEQVEQELIDSDQILGNEQDVERFVLSACDRISCSLIKKKQGRSLSEAEVWLLSQPPDFLKSTLGDKSRLLTFTTPAPEGVEYVGRNHPLVEGLARYILEDALSYTTDPIAARCGFTTTNAVQKRTTLLLVRLRHLLDSSKRSTETRNNTSLLAEECAVIGFTGSPSSPSWLSQLEATSLLQQAKPVSDVGKAIKQVEIAELLERLEELQPDLEKFAGERAEELLQSHKRVRDITKEGRIRVTPQLPMDILGIFILQPGRK</sequence>
<dbReference type="Gene3D" id="3.40.50.300">
    <property type="entry name" value="P-loop containing nucleotide triphosphate hydrolases"/>
    <property type="match status" value="1"/>
</dbReference>
<evidence type="ECO:0000259" key="6">
    <source>
        <dbReference type="PROSITE" id="PS51194"/>
    </source>
</evidence>
<evidence type="ECO:0000259" key="5">
    <source>
        <dbReference type="PROSITE" id="PS51192"/>
    </source>
</evidence>
<dbReference type="GO" id="GO:0004386">
    <property type="term" value="F:helicase activity"/>
    <property type="evidence" value="ECO:0007669"/>
    <property type="project" value="UniProtKB-KW"/>
</dbReference>
<dbReference type="Pfam" id="PF00176">
    <property type="entry name" value="SNF2-rel_dom"/>
    <property type="match status" value="1"/>
</dbReference>
<dbReference type="InterPro" id="IPR049730">
    <property type="entry name" value="SNF2/RAD54-like_C"/>
</dbReference>
<reference evidence="7 8" key="1">
    <citation type="submission" date="2017-06" db="EMBL/GenBank/DDBJ databases">
        <title>Genome sequencing of cyanobaciteial culture collection at National Institute for Environmental Studies (NIES).</title>
        <authorList>
            <person name="Hirose Y."/>
            <person name="Shimura Y."/>
            <person name="Fujisawa T."/>
            <person name="Nakamura Y."/>
            <person name="Kawachi M."/>
        </authorList>
    </citation>
    <scope>NUCLEOTIDE SEQUENCE [LARGE SCALE GENOMIC DNA]</scope>
    <source>
        <strain evidence="7 8">NIES-37</strain>
    </source>
</reference>
<keyword evidence="8" id="KW-1185">Reference proteome</keyword>
<dbReference type="PROSITE" id="PS51192">
    <property type="entry name" value="HELICASE_ATP_BIND_1"/>
    <property type="match status" value="1"/>
</dbReference>
<dbReference type="PANTHER" id="PTHR45766">
    <property type="entry name" value="DNA ANNEALING HELICASE AND ENDONUCLEASE ZRANB3 FAMILY MEMBER"/>
    <property type="match status" value="1"/>
</dbReference>
<dbReference type="SMART" id="SM00490">
    <property type="entry name" value="HELICc"/>
    <property type="match status" value="1"/>
</dbReference>
<dbReference type="GO" id="GO:0016787">
    <property type="term" value="F:hydrolase activity"/>
    <property type="evidence" value="ECO:0007669"/>
    <property type="project" value="UniProtKB-KW"/>
</dbReference>
<evidence type="ECO:0000313" key="7">
    <source>
        <dbReference type="EMBL" id="BAY99919.1"/>
    </source>
</evidence>
<dbReference type="InterPro" id="IPR000330">
    <property type="entry name" value="SNF2_N"/>
</dbReference>
<dbReference type="SUPFAM" id="SSF52540">
    <property type="entry name" value="P-loop containing nucleoside triphosphate hydrolases"/>
    <property type="match status" value="1"/>
</dbReference>
<dbReference type="InterPro" id="IPR038718">
    <property type="entry name" value="SNF2-like_sf"/>
</dbReference>
<dbReference type="AlphaFoldDB" id="A0A1Z4N2H8"/>
<dbReference type="SMART" id="SM00487">
    <property type="entry name" value="DEXDc"/>
    <property type="match status" value="1"/>
</dbReference>
<keyword evidence="1" id="KW-0547">Nucleotide-binding</keyword>
<organism evidence="7 8">
    <name type="scientific">Tolypothrix tenuis PCC 7101</name>
    <dbReference type="NCBI Taxonomy" id="231146"/>
    <lineage>
        <taxon>Bacteria</taxon>
        <taxon>Bacillati</taxon>
        <taxon>Cyanobacteriota</taxon>
        <taxon>Cyanophyceae</taxon>
        <taxon>Nostocales</taxon>
        <taxon>Tolypothrichaceae</taxon>
        <taxon>Tolypothrix</taxon>
    </lineage>
</organism>
<protein>
    <submittedName>
        <fullName evidence="7">Helicase domain-containing protein</fullName>
    </submittedName>
</protein>
<dbReference type="InterPro" id="IPR014001">
    <property type="entry name" value="Helicase_ATP-bd"/>
</dbReference>
<dbReference type="KEGG" id="ttq:NIES37_39020"/>
<accession>A0A1Z4N2H8</accession>
<evidence type="ECO:0000256" key="1">
    <source>
        <dbReference type="ARBA" id="ARBA00022741"/>
    </source>
</evidence>